<dbReference type="Proteomes" id="UP001428341">
    <property type="component" value="Unassembled WGS sequence"/>
</dbReference>
<proteinExistence type="predicted"/>
<dbReference type="EMBL" id="JBCGBO010000004">
    <property type="protein sequence ID" value="KAK9208952.1"/>
    <property type="molecule type" value="Genomic_DNA"/>
</dbReference>
<dbReference type="AlphaFoldDB" id="A0AAP0MJ28"/>
<evidence type="ECO:0000313" key="2">
    <source>
        <dbReference type="Proteomes" id="UP001428341"/>
    </source>
</evidence>
<protein>
    <submittedName>
        <fullName evidence="1">Uncharacterized protein</fullName>
    </submittedName>
</protein>
<accession>A0AAP0MJ28</accession>
<gene>
    <name evidence="1" type="ORF">WN944_001313</name>
</gene>
<sequence length="98" mass="11084">MNAQMNTSEFYNSFSSAFENVERLKGINDKGISLEKNSFKVEQHLSALNLRYIERIYGKEGLVVMDKLHNDGPIACIAFHVHSSQGKTAGRCRKKFGM</sequence>
<organism evidence="1 2">
    <name type="scientific">Citrus x changshan-huyou</name>
    <dbReference type="NCBI Taxonomy" id="2935761"/>
    <lineage>
        <taxon>Eukaryota</taxon>
        <taxon>Viridiplantae</taxon>
        <taxon>Streptophyta</taxon>
        <taxon>Embryophyta</taxon>
        <taxon>Tracheophyta</taxon>
        <taxon>Spermatophyta</taxon>
        <taxon>Magnoliopsida</taxon>
        <taxon>eudicotyledons</taxon>
        <taxon>Gunneridae</taxon>
        <taxon>Pentapetalae</taxon>
        <taxon>rosids</taxon>
        <taxon>malvids</taxon>
        <taxon>Sapindales</taxon>
        <taxon>Rutaceae</taxon>
        <taxon>Aurantioideae</taxon>
        <taxon>Citrus</taxon>
    </lineage>
</organism>
<reference evidence="1 2" key="1">
    <citation type="submission" date="2024-05" db="EMBL/GenBank/DDBJ databases">
        <title>Haplotype-resolved chromosome-level genome assembly of Huyou (Citrus changshanensis).</title>
        <authorList>
            <person name="Miao C."/>
            <person name="Chen W."/>
            <person name="Wu Y."/>
            <person name="Wang L."/>
            <person name="Zhao S."/>
            <person name="Grierson D."/>
            <person name="Xu C."/>
            <person name="Chen K."/>
        </authorList>
    </citation>
    <scope>NUCLEOTIDE SEQUENCE [LARGE SCALE GENOMIC DNA]</scope>
    <source>
        <strain evidence="1">01-14</strain>
        <tissue evidence="1">Leaf</tissue>
    </source>
</reference>
<name>A0AAP0MJ28_9ROSI</name>
<evidence type="ECO:0000313" key="1">
    <source>
        <dbReference type="EMBL" id="KAK9208952.1"/>
    </source>
</evidence>
<keyword evidence="2" id="KW-1185">Reference proteome</keyword>
<comment type="caution">
    <text evidence="1">The sequence shown here is derived from an EMBL/GenBank/DDBJ whole genome shotgun (WGS) entry which is preliminary data.</text>
</comment>